<name>A0ABV7VF82_9PROT</name>
<proteinExistence type="predicted"/>
<comment type="caution">
    <text evidence="1">The sequence shown here is derived from an EMBL/GenBank/DDBJ whole genome shotgun (WGS) entry which is preliminary data.</text>
</comment>
<dbReference type="InterPro" id="IPR019734">
    <property type="entry name" value="TPR_rpt"/>
</dbReference>
<organism evidence="1 2">
    <name type="scientific">Ferrovibrio xuzhouensis</name>
    <dbReference type="NCBI Taxonomy" id="1576914"/>
    <lineage>
        <taxon>Bacteria</taxon>
        <taxon>Pseudomonadati</taxon>
        <taxon>Pseudomonadota</taxon>
        <taxon>Alphaproteobacteria</taxon>
        <taxon>Rhodospirillales</taxon>
        <taxon>Rhodospirillaceae</taxon>
        <taxon>Ferrovibrio</taxon>
    </lineage>
</organism>
<reference evidence="2" key="1">
    <citation type="journal article" date="2019" name="Int. J. Syst. Evol. Microbiol.">
        <title>The Global Catalogue of Microorganisms (GCM) 10K type strain sequencing project: providing services to taxonomists for standard genome sequencing and annotation.</title>
        <authorList>
            <consortium name="The Broad Institute Genomics Platform"/>
            <consortium name="The Broad Institute Genome Sequencing Center for Infectious Disease"/>
            <person name="Wu L."/>
            <person name="Ma J."/>
        </authorList>
    </citation>
    <scope>NUCLEOTIDE SEQUENCE [LARGE SCALE GENOMIC DNA]</scope>
    <source>
        <strain evidence="2">KCTC 42182</strain>
    </source>
</reference>
<keyword evidence="2" id="KW-1185">Reference proteome</keyword>
<gene>
    <name evidence="1" type="ORF">ACFOOQ_11185</name>
</gene>
<dbReference type="EMBL" id="JBHRYJ010000002">
    <property type="protein sequence ID" value="MFC3676110.1"/>
    <property type="molecule type" value="Genomic_DNA"/>
</dbReference>
<dbReference type="Pfam" id="PF13432">
    <property type="entry name" value="TPR_16"/>
    <property type="match status" value="2"/>
</dbReference>
<dbReference type="RefSeq" id="WP_379726099.1">
    <property type="nucleotide sequence ID" value="NZ_JBHRYJ010000002.1"/>
</dbReference>
<evidence type="ECO:0000313" key="1">
    <source>
        <dbReference type="EMBL" id="MFC3676110.1"/>
    </source>
</evidence>
<dbReference type="InterPro" id="IPR011990">
    <property type="entry name" value="TPR-like_helical_dom_sf"/>
</dbReference>
<dbReference type="Proteomes" id="UP001595711">
    <property type="component" value="Unassembled WGS sequence"/>
</dbReference>
<dbReference type="SMART" id="SM00028">
    <property type="entry name" value="TPR"/>
    <property type="match status" value="2"/>
</dbReference>
<sequence>MSLPLAETLKIILASPRRPPPRGTAPGGRGRLGELFRNLQADPPGPAAHAIEDDIWAIWIAHDDPHLENRMQQAIGAIAQRRFSDAETQLNDLVAAAPDWAEAWNKRATLYYLTHRDAESVADIRHTLELEPRHFGAICGFGQICLRHGEMAAAAEAFAAALAINPHLDSVRAVLAQLAPGRPRRLN</sequence>
<dbReference type="SUPFAM" id="SSF48452">
    <property type="entry name" value="TPR-like"/>
    <property type="match status" value="1"/>
</dbReference>
<dbReference type="Gene3D" id="1.25.40.10">
    <property type="entry name" value="Tetratricopeptide repeat domain"/>
    <property type="match status" value="1"/>
</dbReference>
<accession>A0ABV7VF82</accession>
<evidence type="ECO:0000313" key="2">
    <source>
        <dbReference type="Proteomes" id="UP001595711"/>
    </source>
</evidence>
<protein>
    <submittedName>
        <fullName evidence="1">Tetratricopeptide repeat protein</fullName>
    </submittedName>
</protein>